<name>A0AAU8M0Q3_9BACT</name>
<reference evidence="3" key="1">
    <citation type="journal article" date="2024" name="Syst. Appl. Microbiol.">
        <title>First single-strain enrichments of Electrothrix cable bacteria, description of E. aestuarii sp. nov. and E. rattekaaiensis sp. nov., and proposal of a cable bacteria taxonomy following the rules of the SeqCode.</title>
        <authorList>
            <person name="Plum-Jensen L.E."/>
            <person name="Schramm A."/>
            <person name="Marshall I.P.G."/>
        </authorList>
    </citation>
    <scope>NUCLEOTIDE SEQUENCE</scope>
    <source>
        <strain evidence="3">Rat1</strain>
    </source>
</reference>
<dbReference type="KEGG" id="eaj:Q3M24_08140"/>
<protein>
    <submittedName>
        <fullName evidence="3">DUF2796 domain-containing protein</fullName>
    </submittedName>
</protein>
<feature type="chain" id="PRO_5043818101" evidence="2">
    <location>
        <begin position="37"/>
        <end position="212"/>
    </location>
</feature>
<accession>A0AAU8M0Q3</accession>
<feature type="compositionally biased region" description="Acidic residues" evidence="1">
    <location>
        <begin position="116"/>
        <end position="130"/>
    </location>
</feature>
<dbReference type="EMBL" id="CP159373">
    <property type="protein sequence ID" value="XCN74697.1"/>
    <property type="molecule type" value="Genomic_DNA"/>
</dbReference>
<feature type="compositionally biased region" description="Basic and acidic residues" evidence="1">
    <location>
        <begin position="131"/>
        <end position="153"/>
    </location>
</feature>
<dbReference type="InterPro" id="IPR021253">
    <property type="entry name" value="ZrgA-like"/>
</dbReference>
<feature type="signal peptide" evidence="2">
    <location>
        <begin position="1"/>
        <end position="36"/>
    </location>
</feature>
<sequence length="212" mass="23402">MIDGTPCKAGVVLRASALLIAVLMMPLCLSSSPAFAETRQLGAHVHGEAALNVAFTEKEVYMELESPAANIVGFEHAPGNAEQEQAVHKAEERLKAGETLFVLTPKAGCTLAAAEVEQDMSEEEHEGEEEHDAHDDHDHEDEGHEDEHHEHGAHSEFHAQYRFECQHPDRLKGIDVQLFSAFPGFEKLDVQMLTPKGQTALELTPKKHQLDM</sequence>
<proteinExistence type="predicted"/>
<organism evidence="3">
    <name type="scientific">Candidatus Electrothrix aestuarii</name>
    <dbReference type="NCBI Taxonomy" id="3062594"/>
    <lineage>
        <taxon>Bacteria</taxon>
        <taxon>Pseudomonadati</taxon>
        <taxon>Thermodesulfobacteriota</taxon>
        <taxon>Desulfobulbia</taxon>
        <taxon>Desulfobulbales</taxon>
        <taxon>Desulfobulbaceae</taxon>
        <taxon>Candidatus Electrothrix</taxon>
    </lineage>
</organism>
<dbReference type="Pfam" id="PF10986">
    <property type="entry name" value="ZrgA"/>
    <property type="match status" value="1"/>
</dbReference>
<feature type="region of interest" description="Disordered" evidence="1">
    <location>
        <begin position="116"/>
        <end position="153"/>
    </location>
</feature>
<gene>
    <name evidence="3" type="ORF">Q3M24_08140</name>
</gene>
<evidence type="ECO:0000256" key="1">
    <source>
        <dbReference type="SAM" id="MobiDB-lite"/>
    </source>
</evidence>
<evidence type="ECO:0000313" key="3">
    <source>
        <dbReference type="EMBL" id="XCN74697.1"/>
    </source>
</evidence>
<keyword evidence="2" id="KW-0732">Signal</keyword>
<evidence type="ECO:0000256" key="2">
    <source>
        <dbReference type="SAM" id="SignalP"/>
    </source>
</evidence>
<dbReference type="AlphaFoldDB" id="A0AAU8M0Q3"/>
<reference evidence="3" key="2">
    <citation type="submission" date="2024-06" db="EMBL/GenBank/DDBJ databases">
        <authorList>
            <person name="Plum-Jensen L.E."/>
            <person name="Schramm A."/>
            <person name="Marshall I.P.G."/>
        </authorList>
    </citation>
    <scope>NUCLEOTIDE SEQUENCE</scope>
    <source>
        <strain evidence="3">Rat1</strain>
    </source>
</reference>